<name>A0A137PBF1_CONC2</name>
<dbReference type="Proteomes" id="UP000070444">
    <property type="component" value="Unassembled WGS sequence"/>
</dbReference>
<evidence type="ECO:0000313" key="3">
    <source>
        <dbReference type="Proteomes" id="UP000070444"/>
    </source>
</evidence>
<protein>
    <recommendedName>
        <fullName evidence="4">Transmembrane protein</fullName>
    </recommendedName>
</protein>
<dbReference type="EMBL" id="KQ964455">
    <property type="protein sequence ID" value="KXN72333.1"/>
    <property type="molecule type" value="Genomic_DNA"/>
</dbReference>
<keyword evidence="3" id="KW-1185">Reference proteome</keyword>
<evidence type="ECO:0000256" key="1">
    <source>
        <dbReference type="SAM" id="SignalP"/>
    </source>
</evidence>
<feature type="chain" id="PRO_5007294715" description="Transmembrane protein" evidence="1">
    <location>
        <begin position="17"/>
        <end position="216"/>
    </location>
</feature>
<dbReference type="AlphaFoldDB" id="A0A137PBF1"/>
<sequence length="216" mass="25228">MIYQILFSLFIGIVFTRNYDLLCSINTIPTRYHLHCFRSDIRNLSSEYEKCEKFKDLEYFQCVYNIYKLPKEQVDFFSRYDEITLICGGCDYIKRREYLKTYYCSKDQLVEFKSYDQCLKDNTGESADQLNERAICQIDCDIDKGIPQYTNCTYQCEKSIIDKVISFIGKINTITNNSEPSTPSTAPSSNRNNDSMSLYTQPNIYTAILLLLAILL</sequence>
<evidence type="ECO:0000313" key="2">
    <source>
        <dbReference type="EMBL" id="KXN72333.1"/>
    </source>
</evidence>
<organism evidence="2 3">
    <name type="scientific">Conidiobolus coronatus (strain ATCC 28846 / CBS 209.66 / NRRL 28638)</name>
    <name type="common">Delacroixia coronata</name>
    <dbReference type="NCBI Taxonomy" id="796925"/>
    <lineage>
        <taxon>Eukaryota</taxon>
        <taxon>Fungi</taxon>
        <taxon>Fungi incertae sedis</taxon>
        <taxon>Zoopagomycota</taxon>
        <taxon>Entomophthoromycotina</taxon>
        <taxon>Entomophthoromycetes</taxon>
        <taxon>Entomophthorales</taxon>
        <taxon>Ancylistaceae</taxon>
        <taxon>Conidiobolus</taxon>
    </lineage>
</organism>
<gene>
    <name evidence="2" type="ORF">CONCODRAFT_168909</name>
</gene>
<keyword evidence="1" id="KW-0732">Signal</keyword>
<feature type="signal peptide" evidence="1">
    <location>
        <begin position="1"/>
        <end position="16"/>
    </location>
</feature>
<proteinExistence type="predicted"/>
<evidence type="ECO:0008006" key="4">
    <source>
        <dbReference type="Google" id="ProtNLM"/>
    </source>
</evidence>
<accession>A0A137PBF1</accession>
<reference evidence="2 3" key="1">
    <citation type="journal article" date="2015" name="Genome Biol. Evol.">
        <title>Phylogenomic analyses indicate that early fungi evolved digesting cell walls of algal ancestors of land plants.</title>
        <authorList>
            <person name="Chang Y."/>
            <person name="Wang S."/>
            <person name="Sekimoto S."/>
            <person name="Aerts A.L."/>
            <person name="Choi C."/>
            <person name="Clum A."/>
            <person name="LaButti K.M."/>
            <person name="Lindquist E.A."/>
            <person name="Yee Ngan C."/>
            <person name="Ohm R.A."/>
            <person name="Salamov A.A."/>
            <person name="Grigoriev I.V."/>
            <person name="Spatafora J.W."/>
            <person name="Berbee M.L."/>
        </authorList>
    </citation>
    <scope>NUCLEOTIDE SEQUENCE [LARGE SCALE GENOMIC DNA]</scope>
    <source>
        <strain evidence="2 3">NRRL 28638</strain>
    </source>
</reference>